<dbReference type="PANTHER" id="PTHR38767">
    <property type="entry name" value="DNA POLYMERASE III SUBUNIT CHI"/>
    <property type="match status" value="1"/>
</dbReference>
<reference evidence="1 2" key="1">
    <citation type="submission" date="2017-08" db="EMBL/GenBank/DDBJ databases">
        <title>Infants hospitalized years apart are colonized by the same room-sourced microbial strains.</title>
        <authorList>
            <person name="Brooks B."/>
            <person name="Olm M.R."/>
            <person name="Firek B.A."/>
            <person name="Baker R."/>
            <person name="Thomas B.C."/>
            <person name="Morowitz M.J."/>
            <person name="Banfield J.F."/>
        </authorList>
    </citation>
    <scope>NUCLEOTIDE SEQUENCE [LARGE SCALE GENOMIC DNA]</scope>
    <source>
        <strain evidence="1">S2_018_000_R2_104</strain>
    </source>
</reference>
<dbReference type="Pfam" id="PF04364">
    <property type="entry name" value="DNA_pol3_chi"/>
    <property type="match status" value="1"/>
</dbReference>
<dbReference type="NCBIfam" id="NF004347">
    <property type="entry name" value="PRK05728.1-4"/>
    <property type="match status" value="1"/>
</dbReference>
<dbReference type="Gene3D" id="3.40.50.10110">
    <property type="entry name" value="DNA polymerase III subunit chi"/>
    <property type="match status" value="1"/>
</dbReference>
<dbReference type="GO" id="GO:0006260">
    <property type="term" value="P:DNA replication"/>
    <property type="evidence" value="ECO:0007669"/>
    <property type="project" value="InterPro"/>
</dbReference>
<dbReference type="InterPro" id="IPR007459">
    <property type="entry name" value="DNA_pol3_chi"/>
</dbReference>
<protein>
    <submittedName>
        <fullName evidence="1">DNA polymerase III subunit chi</fullName>
    </submittedName>
</protein>
<dbReference type="AlphaFoldDB" id="A0A2W5BW40"/>
<accession>A0A2W5BW40</accession>
<gene>
    <name evidence="1" type="ORF">DI626_04260</name>
</gene>
<dbReference type="GO" id="GO:0003677">
    <property type="term" value="F:DNA binding"/>
    <property type="evidence" value="ECO:0007669"/>
    <property type="project" value="InterPro"/>
</dbReference>
<dbReference type="InterPro" id="IPR036768">
    <property type="entry name" value="PolIII_chi_sf"/>
</dbReference>
<dbReference type="Proteomes" id="UP000249557">
    <property type="component" value="Unassembled WGS sequence"/>
</dbReference>
<comment type="caution">
    <text evidence="1">The sequence shown here is derived from an EMBL/GenBank/DDBJ whole genome shotgun (WGS) entry which is preliminary data.</text>
</comment>
<evidence type="ECO:0000313" key="1">
    <source>
        <dbReference type="EMBL" id="PZO87315.1"/>
    </source>
</evidence>
<dbReference type="SUPFAM" id="SSF102400">
    <property type="entry name" value="DNA polymerase III chi subunit"/>
    <property type="match status" value="1"/>
</dbReference>
<organism evidence="1 2">
    <name type="scientific">Micavibrio aeruginosavorus</name>
    <dbReference type="NCBI Taxonomy" id="349221"/>
    <lineage>
        <taxon>Bacteria</taxon>
        <taxon>Pseudomonadati</taxon>
        <taxon>Bdellovibrionota</taxon>
        <taxon>Bdellovibrionia</taxon>
        <taxon>Bdellovibrionales</taxon>
        <taxon>Pseudobdellovibrionaceae</taxon>
        <taxon>Micavibrio</taxon>
    </lineage>
</organism>
<dbReference type="GO" id="GO:0032298">
    <property type="term" value="P:positive regulation of DNA-templated DNA replication initiation"/>
    <property type="evidence" value="ECO:0007669"/>
    <property type="project" value="TreeGrafter"/>
</dbReference>
<name>A0A2W5BW40_9BACT</name>
<proteinExistence type="predicted"/>
<sequence length="150" mass="16842">MSEIRFYHLFTQSLEQALPAILTKALSTGRKIIVRLPDPKAVEHFDDHLWTYHPEGFLPHGAAGDGYEEKQPILLTDKAENPNGADMIVLGDIQAVPENVADFALCCDFLNGQNEDFVAAARLRWKAYKDAGHSVTYWQQTENGGWEQKA</sequence>
<dbReference type="GO" id="GO:0003887">
    <property type="term" value="F:DNA-directed DNA polymerase activity"/>
    <property type="evidence" value="ECO:0007669"/>
    <property type="project" value="InterPro"/>
</dbReference>
<dbReference type="PANTHER" id="PTHR38767:SF1">
    <property type="entry name" value="DNA POLYMERASE III SUBUNIT CHI"/>
    <property type="match status" value="1"/>
</dbReference>
<evidence type="ECO:0000313" key="2">
    <source>
        <dbReference type="Proteomes" id="UP000249557"/>
    </source>
</evidence>
<dbReference type="EMBL" id="QFNK01000063">
    <property type="protein sequence ID" value="PZO87315.1"/>
    <property type="molecule type" value="Genomic_DNA"/>
</dbReference>